<dbReference type="Pfam" id="PF09551">
    <property type="entry name" value="Spore_II_R"/>
    <property type="match status" value="1"/>
</dbReference>
<accession>A0A348AQA2</accession>
<dbReference type="NCBIfam" id="TIGR02837">
    <property type="entry name" value="spore_II_R"/>
    <property type="match status" value="1"/>
</dbReference>
<dbReference type="OrthoDB" id="9793324at2"/>
<dbReference type="InterPro" id="IPR014202">
    <property type="entry name" value="Spore_II_R"/>
</dbReference>
<evidence type="ECO:0000313" key="2">
    <source>
        <dbReference type="Proteomes" id="UP000276437"/>
    </source>
</evidence>
<gene>
    <name evidence="1" type="ORF">MAMMFC1_03962</name>
</gene>
<dbReference type="EMBL" id="AP018449">
    <property type="protein sequence ID" value="BBB93250.1"/>
    <property type="molecule type" value="Genomic_DNA"/>
</dbReference>
<dbReference type="AlphaFoldDB" id="A0A348AQA2"/>
<dbReference type="KEGG" id="mana:MAMMFC1_03962"/>
<keyword evidence="2" id="KW-1185">Reference proteome</keyword>
<reference evidence="1 2" key="1">
    <citation type="journal article" date="2018" name="Int. J. Syst. Evol. Microbiol.">
        <title>Methylomusa anaerophila gen. nov., sp. nov., an anaerobic methanol-utilizing bacterium isolated from a microbial fuel cell.</title>
        <authorList>
            <person name="Amano N."/>
            <person name="Yamamuro A."/>
            <person name="Miyahara M."/>
            <person name="Kouzuma A."/>
            <person name="Abe T."/>
            <person name="Watanabe K."/>
        </authorList>
    </citation>
    <scope>NUCLEOTIDE SEQUENCE [LARGE SCALE GENOMIC DNA]</scope>
    <source>
        <strain evidence="1 2">MMFC1</strain>
    </source>
</reference>
<protein>
    <submittedName>
        <fullName evidence="1">Stage II sporulation protein R</fullName>
    </submittedName>
</protein>
<dbReference type="RefSeq" id="WP_126310803.1">
    <property type="nucleotide sequence ID" value="NZ_DAINIT010000001.1"/>
</dbReference>
<dbReference type="Proteomes" id="UP000276437">
    <property type="component" value="Chromosome"/>
</dbReference>
<organism evidence="1 2">
    <name type="scientific">Methylomusa anaerophila</name>
    <dbReference type="NCBI Taxonomy" id="1930071"/>
    <lineage>
        <taxon>Bacteria</taxon>
        <taxon>Bacillati</taxon>
        <taxon>Bacillota</taxon>
        <taxon>Negativicutes</taxon>
        <taxon>Selenomonadales</taxon>
        <taxon>Sporomusaceae</taxon>
        <taxon>Methylomusa</taxon>
    </lineage>
</organism>
<sequence>MSKIFLLGLLFLFVAGGWGMLALYESRSTITTPNRNDYVRLHILANSDSLADQQMKLKVRDAVIAYLTPLVKNVKSAEDANSIILAHQGDIIKVAKQVVSVYDVEYPVTVQIGQFNFPVKSYGNLTLPAGQYQAVRILIGKAEGQNWWCVLFPPLCFIDGSKVATAPISGTSDDNNDKQPKIEIRWKITELLSSLSK</sequence>
<evidence type="ECO:0000313" key="1">
    <source>
        <dbReference type="EMBL" id="BBB93250.1"/>
    </source>
</evidence>
<name>A0A348AQA2_9FIRM</name>
<proteinExistence type="predicted"/>